<feature type="domain" description="N-acetyltransferase" evidence="1">
    <location>
        <begin position="105"/>
        <end position="237"/>
    </location>
</feature>
<accession>A0ABV6CFN7</accession>
<gene>
    <name evidence="2" type="ORF">ACFFIZ_04230</name>
</gene>
<dbReference type="SUPFAM" id="SSF55729">
    <property type="entry name" value="Acyl-CoA N-acyltransferases (Nat)"/>
    <property type="match status" value="1"/>
</dbReference>
<reference evidence="2 3" key="1">
    <citation type="submission" date="2024-09" db="EMBL/GenBank/DDBJ databases">
        <authorList>
            <person name="Sun Q."/>
            <person name="Mori K."/>
        </authorList>
    </citation>
    <scope>NUCLEOTIDE SEQUENCE [LARGE SCALE GENOMIC DNA]</scope>
    <source>
        <strain evidence="2 3">CCM 7904</strain>
    </source>
</reference>
<comment type="caution">
    <text evidence="2">The sequence shown here is derived from an EMBL/GenBank/DDBJ whole genome shotgun (WGS) entry which is preliminary data.</text>
</comment>
<organism evidence="2 3">
    <name type="scientific">Paracoccus rhizosphaerae</name>
    <dbReference type="NCBI Taxonomy" id="1133347"/>
    <lineage>
        <taxon>Bacteria</taxon>
        <taxon>Pseudomonadati</taxon>
        <taxon>Pseudomonadota</taxon>
        <taxon>Alphaproteobacteria</taxon>
        <taxon>Rhodobacterales</taxon>
        <taxon>Paracoccaceae</taxon>
        <taxon>Paracoccus</taxon>
    </lineage>
</organism>
<sequence length="237" mass="25371">MRPNDGIAAAFEATWPAAETARHGGIAVGRGRGAGGRVSSARAVGRWSGADLDAAEAQHLNWDQPPLFRAWDDEVDLIRALKNRGYRIDTPTLVLSAPLSALTDRPLPPVTAFAIWPPLAIQREIWAAGNIGPARQAVMEQVPHPKAALLGRIRDRAAGAGFVACHGDVAMVHGIEVLPDFRRQGLACWMMRQAAFWAADQGASRIALAVSGKNEVARAVYASLGFAVAGSYAYYLR</sequence>
<protein>
    <submittedName>
        <fullName evidence="2">GNAT family N-acetyltransferase</fullName>
    </submittedName>
</protein>
<dbReference type="Gene3D" id="3.40.630.30">
    <property type="match status" value="1"/>
</dbReference>
<proteinExistence type="predicted"/>
<dbReference type="CDD" id="cd04301">
    <property type="entry name" value="NAT_SF"/>
    <property type="match status" value="1"/>
</dbReference>
<dbReference type="RefSeq" id="WP_265505979.1">
    <property type="nucleotide sequence ID" value="NZ_JAOTBE010000006.1"/>
</dbReference>
<dbReference type="Proteomes" id="UP001589795">
    <property type="component" value="Unassembled WGS sequence"/>
</dbReference>
<keyword evidence="3" id="KW-1185">Reference proteome</keyword>
<evidence type="ECO:0000259" key="1">
    <source>
        <dbReference type="PROSITE" id="PS51186"/>
    </source>
</evidence>
<dbReference type="InterPro" id="IPR016181">
    <property type="entry name" value="Acyl_CoA_acyltransferase"/>
</dbReference>
<dbReference type="InterPro" id="IPR000182">
    <property type="entry name" value="GNAT_dom"/>
</dbReference>
<dbReference type="Pfam" id="PF00583">
    <property type="entry name" value="Acetyltransf_1"/>
    <property type="match status" value="1"/>
</dbReference>
<evidence type="ECO:0000313" key="2">
    <source>
        <dbReference type="EMBL" id="MFC0199542.1"/>
    </source>
</evidence>
<name>A0ABV6CFN7_9RHOB</name>
<evidence type="ECO:0000313" key="3">
    <source>
        <dbReference type="Proteomes" id="UP001589795"/>
    </source>
</evidence>
<dbReference type="PROSITE" id="PS51186">
    <property type="entry name" value="GNAT"/>
    <property type="match status" value="1"/>
</dbReference>
<dbReference type="EMBL" id="JBHLWQ010000043">
    <property type="protein sequence ID" value="MFC0199542.1"/>
    <property type="molecule type" value="Genomic_DNA"/>
</dbReference>